<accession>A0A4U5N0W4</accession>
<evidence type="ECO:0000256" key="1">
    <source>
        <dbReference type="SAM" id="Phobius"/>
    </source>
</evidence>
<keyword evidence="1" id="KW-0812">Transmembrane</keyword>
<keyword evidence="3" id="KW-1185">Reference proteome</keyword>
<sequence length="211" mass="24308">MSAKTVAFRQSNLNVVQKTNINAPVNNSFISRRHTLLLSKAFINFNMLDHLTHSLPPQLILTSLESNNCTDHYKRLKKFHVYFDPLHGFKNIVYHVPWFHFFPEISSAVFNYSTSLYHNMSVGILAIKPDFWDKPSAEDEYYKMLVEAICLPELVKNETFHRSIFAAILLIVLLILISGFGLMRCKNIKPKMSSKSVSVIYKVFSNDTSDM</sequence>
<reference evidence="2 3" key="2">
    <citation type="journal article" date="2019" name="G3 (Bethesda)">
        <title>Hybrid Assembly of the Genome of the Entomopathogenic Nematode Steinernema carpocapsae Identifies the X-Chromosome.</title>
        <authorList>
            <person name="Serra L."/>
            <person name="Macchietto M."/>
            <person name="Macias-Munoz A."/>
            <person name="McGill C.J."/>
            <person name="Rodriguez I.M."/>
            <person name="Rodriguez B."/>
            <person name="Murad R."/>
            <person name="Mortazavi A."/>
        </authorList>
    </citation>
    <scope>NUCLEOTIDE SEQUENCE [LARGE SCALE GENOMIC DNA]</scope>
    <source>
        <strain evidence="2 3">ALL</strain>
    </source>
</reference>
<protein>
    <submittedName>
        <fullName evidence="2">Uncharacterized protein</fullName>
    </submittedName>
</protein>
<dbReference type="EMBL" id="AZBU02000005">
    <property type="protein sequence ID" value="TKR75976.1"/>
    <property type="molecule type" value="Genomic_DNA"/>
</dbReference>
<feature type="transmembrane region" description="Helical" evidence="1">
    <location>
        <begin position="164"/>
        <end position="183"/>
    </location>
</feature>
<gene>
    <name evidence="2" type="ORF">L596_017191</name>
</gene>
<reference evidence="2 3" key="1">
    <citation type="journal article" date="2015" name="Genome Biol.">
        <title>Comparative genomics of Steinernema reveals deeply conserved gene regulatory networks.</title>
        <authorList>
            <person name="Dillman A.R."/>
            <person name="Macchietto M."/>
            <person name="Porter C.F."/>
            <person name="Rogers A."/>
            <person name="Williams B."/>
            <person name="Antoshechkin I."/>
            <person name="Lee M.M."/>
            <person name="Goodwin Z."/>
            <person name="Lu X."/>
            <person name="Lewis E.E."/>
            <person name="Goodrich-Blair H."/>
            <person name="Stock S.P."/>
            <person name="Adams B.J."/>
            <person name="Sternberg P.W."/>
            <person name="Mortazavi A."/>
        </authorList>
    </citation>
    <scope>NUCLEOTIDE SEQUENCE [LARGE SCALE GENOMIC DNA]</scope>
    <source>
        <strain evidence="2 3">ALL</strain>
    </source>
</reference>
<dbReference type="AlphaFoldDB" id="A0A4U5N0W4"/>
<organism evidence="2 3">
    <name type="scientific">Steinernema carpocapsae</name>
    <name type="common">Entomopathogenic nematode</name>
    <dbReference type="NCBI Taxonomy" id="34508"/>
    <lineage>
        <taxon>Eukaryota</taxon>
        <taxon>Metazoa</taxon>
        <taxon>Ecdysozoa</taxon>
        <taxon>Nematoda</taxon>
        <taxon>Chromadorea</taxon>
        <taxon>Rhabditida</taxon>
        <taxon>Tylenchina</taxon>
        <taxon>Panagrolaimomorpha</taxon>
        <taxon>Strongyloidoidea</taxon>
        <taxon>Steinernematidae</taxon>
        <taxon>Steinernema</taxon>
    </lineage>
</organism>
<evidence type="ECO:0000313" key="3">
    <source>
        <dbReference type="Proteomes" id="UP000298663"/>
    </source>
</evidence>
<keyword evidence="1" id="KW-0472">Membrane</keyword>
<evidence type="ECO:0000313" key="2">
    <source>
        <dbReference type="EMBL" id="TKR75976.1"/>
    </source>
</evidence>
<keyword evidence="1" id="KW-1133">Transmembrane helix</keyword>
<comment type="caution">
    <text evidence="2">The sequence shown here is derived from an EMBL/GenBank/DDBJ whole genome shotgun (WGS) entry which is preliminary data.</text>
</comment>
<dbReference type="Proteomes" id="UP000298663">
    <property type="component" value="Unassembled WGS sequence"/>
</dbReference>
<proteinExistence type="predicted"/>
<name>A0A4U5N0W4_STECR</name>